<dbReference type="InterPro" id="IPR036974">
    <property type="entry name" value="PUA_sf"/>
</dbReference>
<dbReference type="PANTHER" id="PTHR42873:SF1">
    <property type="entry name" value="S-ADENOSYLMETHIONINE-DEPENDENT METHYLTRANSFERASE DOMAIN-CONTAINING PROTEIN"/>
    <property type="match status" value="1"/>
</dbReference>
<keyword evidence="10" id="KW-1185">Reference proteome</keyword>
<evidence type="ECO:0000259" key="8">
    <source>
        <dbReference type="Pfam" id="PF17785"/>
    </source>
</evidence>
<dbReference type="PATRIC" id="fig|1391653.3.peg.2327"/>
<keyword evidence="4 9" id="KW-0808">Transferase</keyword>
<feature type="domain" description="RlmI-like PUA" evidence="8">
    <location>
        <begin position="4"/>
        <end position="68"/>
    </location>
</feature>
<dbReference type="SUPFAM" id="SSF88697">
    <property type="entry name" value="PUA domain-like"/>
    <property type="match status" value="1"/>
</dbReference>
<evidence type="ECO:0000313" key="9">
    <source>
        <dbReference type="EMBL" id="AKU91841.1"/>
    </source>
</evidence>
<organism evidence="9 10">
    <name type="scientific">Vulgatibacter incomptus</name>
    <dbReference type="NCBI Taxonomy" id="1391653"/>
    <lineage>
        <taxon>Bacteria</taxon>
        <taxon>Pseudomonadati</taxon>
        <taxon>Myxococcota</taxon>
        <taxon>Myxococcia</taxon>
        <taxon>Myxococcales</taxon>
        <taxon>Cystobacterineae</taxon>
        <taxon>Vulgatibacteraceae</taxon>
        <taxon>Vulgatibacter</taxon>
    </lineage>
</organism>
<dbReference type="AlphaFoldDB" id="A0A0K1PEK1"/>
<dbReference type="KEGG" id="vin:AKJ08_2228"/>
<dbReference type="InterPro" id="IPR041532">
    <property type="entry name" value="RlmI-like_PUA"/>
</dbReference>
<evidence type="ECO:0000256" key="4">
    <source>
        <dbReference type="ARBA" id="ARBA00022679"/>
    </source>
</evidence>
<dbReference type="GO" id="GO:0032259">
    <property type="term" value="P:methylation"/>
    <property type="evidence" value="ECO:0007669"/>
    <property type="project" value="UniProtKB-KW"/>
</dbReference>
<evidence type="ECO:0000256" key="5">
    <source>
        <dbReference type="ARBA" id="ARBA00022691"/>
    </source>
</evidence>
<dbReference type="STRING" id="1391653.AKJ08_2228"/>
<dbReference type="CDD" id="cd11572">
    <property type="entry name" value="RlmI_M_like"/>
    <property type="match status" value="1"/>
</dbReference>
<protein>
    <submittedName>
        <fullName evidence="9">LSU m5C1962 methyltransferase RlmI</fullName>
    </submittedName>
</protein>
<feature type="domain" description="S-adenosylmethionine-dependent methyltransferase" evidence="7">
    <location>
        <begin position="188"/>
        <end position="369"/>
    </location>
</feature>
<keyword evidence="5" id="KW-0949">S-adenosyl-L-methionine</keyword>
<dbReference type="InterPro" id="IPR015947">
    <property type="entry name" value="PUA-like_sf"/>
</dbReference>
<dbReference type="CDD" id="cd02440">
    <property type="entry name" value="AdoMet_MTases"/>
    <property type="match status" value="1"/>
</dbReference>
<dbReference type="GO" id="GO:0005737">
    <property type="term" value="C:cytoplasm"/>
    <property type="evidence" value="ECO:0007669"/>
    <property type="project" value="UniProtKB-SubCell"/>
</dbReference>
<comment type="subcellular location">
    <subcellularLocation>
        <location evidence="1">Cytoplasm</location>
    </subcellularLocation>
</comment>
<name>A0A0K1PEK1_9BACT</name>
<dbReference type="SUPFAM" id="SSF53335">
    <property type="entry name" value="S-adenosyl-L-methionine-dependent methyltransferases"/>
    <property type="match status" value="1"/>
</dbReference>
<evidence type="ECO:0000256" key="3">
    <source>
        <dbReference type="ARBA" id="ARBA00022603"/>
    </source>
</evidence>
<evidence type="ECO:0000256" key="1">
    <source>
        <dbReference type="ARBA" id="ARBA00004496"/>
    </source>
</evidence>
<sequence>MDRVNITKRGVDRLRAGHPWIYRSDLLGNPGDSIESGAAVEVADDKGRPQGTAFYSVQSQIALRMIARETVEPDRAFFRSKLASAIALRERLFPGATALRLVHGEADLLPGLVVDRYGDHLSIQTPIPATERRKELIADLLEELLKPAGIVERNDARSRLLEGLDQTKGILRGSYEGPTEYREGDTILSVDLLEGQKTGAFLDQRENHIKAGDYAKGRALDLFSYAGGFALQLARGAKSVRAVEISEAACETIGRNAERTGRDVDVVCANVFDWLRDELSSGARYDTIVLDPPAFAKSKSAIPAATRGYKEVNLRALQLLAPGGVLLTFTCSYHVGPEDFEAIVTDAARDAKREVQVLERLGAGRDHPVLLTAPETRYLKGLVLRAP</sequence>
<keyword evidence="3 9" id="KW-0489">Methyltransferase</keyword>
<dbReference type="PANTHER" id="PTHR42873">
    <property type="entry name" value="RIBOSOMAL RNA LARGE SUBUNIT METHYLTRANSFERASE"/>
    <property type="match status" value="1"/>
</dbReference>
<dbReference type="Gene3D" id="3.30.750.80">
    <property type="entry name" value="RNA methyltransferase domain (HRMD) like"/>
    <property type="match status" value="1"/>
</dbReference>
<reference evidence="9 10" key="1">
    <citation type="submission" date="2015-08" db="EMBL/GenBank/DDBJ databases">
        <authorList>
            <person name="Babu N.S."/>
            <person name="Beckwith C.J."/>
            <person name="Beseler K.G."/>
            <person name="Brison A."/>
            <person name="Carone J.V."/>
            <person name="Caskin T.P."/>
            <person name="Diamond M."/>
            <person name="Durham M.E."/>
            <person name="Foxe J.M."/>
            <person name="Go M."/>
            <person name="Henderson B.A."/>
            <person name="Jones I.B."/>
            <person name="McGettigan J.A."/>
            <person name="Micheletti S.J."/>
            <person name="Nasrallah M.E."/>
            <person name="Ortiz D."/>
            <person name="Piller C.R."/>
            <person name="Privatt S.R."/>
            <person name="Schneider S.L."/>
            <person name="Sharp S."/>
            <person name="Smith T.C."/>
            <person name="Stanton J.D."/>
            <person name="Ullery H.E."/>
            <person name="Wilson R.J."/>
            <person name="Serrano M.G."/>
            <person name="Buck G."/>
            <person name="Lee V."/>
            <person name="Wang Y."/>
            <person name="Carvalho R."/>
            <person name="Voegtly L."/>
            <person name="Shi R."/>
            <person name="Duckworth R."/>
            <person name="Johnson A."/>
            <person name="Loviza R."/>
            <person name="Walstead R."/>
            <person name="Shah Z."/>
            <person name="Kiflezghi M."/>
            <person name="Wade K."/>
            <person name="Ball S.L."/>
            <person name="Bradley K.W."/>
            <person name="Asai D.J."/>
            <person name="Bowman C.A."/>
            <person name="Russell D.A."/>
            <person name="Pope W.H."/>
            <person name="Jacobs-Sera D."/>
            <person name="Hendrix R.W."/>
            <person name="Hatfull G.F."/>
        </authorList>
    </citation>
    <scope>NUCLEOTIDE SEQUENCE [LARGE SCALE GENOMIC DNA]</scope>
    <source>
        <strain evidence="9 10">DSM 27710</strain>
    </source>
</reference>
<dbReference type="Gene3D" id="3.40.50.150">
    <property type="entry name" value="Vaccinia Virus protein VP39"/>
    <property type="match status" value="1"/>
</dbReference>
<dbReference type="Pfam" id="PF10672">
    <property type="entry name" value="Methyltrans_SAM"/>
    <property type="match status" value="1"/>
</dbReference>
<dbReference type="RefSeq" id="WP_050727535.1">
    <property type="nucleotide sequence ID" value="NZ_CP012332.1"/>
</dbReference>
<proteinExistence type="inferred from homology"/>
<dbReference type="CDD" id="cd21153">
    <property type="entry name" value="PUA_RlmI"/>
    <property type="match status" value="1"/>
</dbReference>
<dbReference type="InterPro" id="IPR029063">
    <property type="entry name" value="SAM-dependent_MTases_sf"/>
</dbReference>
<dbReference type="GO" id="GO:0008168">
    <property type="term" value="F:methyltransferase activity"/>
    <property type="evidence" value="ECO:0007669"/>
    <property type="project" value="UniProtKB-KW"/>
</dbReference>
<dbReference type="OrthoDB" id="9805492at2"/>
<comment type="similarity">
    <text evidence="6">Belongs to the methyltransferase superfamily. RlmI family.</text>
</comment>
<keyword evidence="2" id="KW-0963">Cytoplasm</keyword>
<evidence type="ECO:0000259" key="7">
    <source>
        <dbReference type="Pfam" id="PF10672"/>
    </source>
</evidence>
<gene>
    <name evidence="9" type="ORF">AKJ08_2228</name>
</gene>
<dbReference type="Pfam" id="PF17785">
    <property type="entry name" value="PUA_3"/>
    <property type="match status" value="1"/>
</dbReference>
<evidence type="ECO:0000256" key="6">
    <source>
        <dbReference type="ARBA" id="ARBA00038091"/>
    </source>
</evidence>
<evidence type="ECO:0000256" key="2">
    <source>
        <dbReference type="ARBA" id="ARBA00022490"/>
    </source>
</evidence>
<dbReference type="PROSITE" id="PS50890">
    <property type="entry name" value="PUA"/>
    <property type="match status" value="1"/>
</dbReference>
<dbReference type="Gene3D" id="2.30.130.10">
    <property type="entry name" value="PUA domain"/>
    <property type="match status" value="1"/>
</dbReference>
<evidence type="ECO:0000313" key="10">
    <source>
        <dbReference type="Proteomes" id="UP000055590"/>
    </source>
</evidence>
<dbReference type="Proteomes" id="UP000055590">
    <property type="component" value="Chromosome"/>
</dbReference>
<dbReference type="InterPro" id="IPR019614">
    <property type="entry name" value="SAM-dep_methyl-trfase"/>
</dbReference>
<dbReference type="EMBL" id="CP012332">
    <property type="protein sequence ID" value="AKU91841.1"/>
    <property type="molecule type" value="Genomic_DNA"/>
</dbReference>
<accession>A0A0K1PEK1</accession>
<dbReference type="GO" id="GO:0003723">
    <property type="term" value="F:RNA binding"/>
    <property type="evidence" value="ECO:0007669"/>
    <property type="project" value="InterPro"/>
</dbReference>